<evidence type="ECO:0000313" key="4">
    <source>
        <dbReference type="Proteomes" id="UP000031599"/>
    </source>
</evidence>
<proteinExistence type="predicted"/>
<feature type="chain" id="PRO_5002145464" evidence="2">
    <location>
        <begin position="26"/>
        <end position="68"/>
    </location>
</feature>
<feature type="signal peptide" evidence="2">
    <location>
        <begin position="1"/>
        <end position="25"/>
    </location>
</feature>
<evidence type="ECO:0000313" key="3">
    <source>
        <dbReference type="EMBL" id="KIG15198.1"/>
    </source>
</evidence>
<evidence type="ECO:0000256" key="1">
    <source>
        <dbReference type="SAM" id="Phobius"/>
    </source>
</evidence>
<gene>
    <name evidence="3" type="ORF">DB30_05898</name>
</gene>
<evidence type="ECO:0000256" key="2">
    <source>
        <dbReference type="SAM" id="SignalP"/>
    </source>
</evidence>
<reference evidence="3 4" key="1">
    <citation type="submission" date="2014-12" db="EMBL/GenBank/DDBJ databases">
        <title>Genome assembly of Enhygromyxa salina DSM 15201.</title>
        <authorList>
            <person name="Sharma G."/>
            <person name="Subramanian S."/>
        </authorList>
    </citation>
    <scope>NUCLEOTIDE SEQUENCE [LARGE SCALE GENOMIC DNA]</scope>
    <source>
        <strain evidence="3 4">DSM 15201</strain>
    </source>
</reference>
<sequence>MHRISTLATFSFTVLIMGSSAVALADEPPAREHNKKSSGCSVAAEDNAVIGLAAGVLLLSGVALRRRS</sequence>
<accession>A0A0C1ZW07</accession>
<keyword evidence="1" id="KW-1133">Transmembrane helix</keyword>
<keyword evidence="2" id="KW-0732">Signal</keyword>
<feature type="transmembrane region" description="Helical" evidence="1">
    <location>
        <begin position="49"/>
        <end position="65"/>
    </location>
</feature>
<keyword evidence="1" id="KW-0812">Transmembrane</keyword>
<dbReference type="RefSeq" id="WP_052552270.1">
    <property type="nucleotide sequence ID" value="NZ_JMCC02000059.1"/>
</dbReference>
<protein>
    <submittedName>
        <fullName evidence="3">Uncharacterized protein</fullName>
    </submittedName>
</protein>
<keyword evidence="1" id="KW-0472">Membrane</keyword>
<organism evidence="3 4">
    <name type="scientific">Enhygromyxa salina</name>
    <dbReference type="NCBI Taxonomy" id="215803"/>
    <lineage>
        <taxon>Bacteria</taxon>
        <taxon>Pseudomonadati</taxon>
        <taxon>Myxococcota</taxon>
        <taxon>Polyangia</taxon>
        <taxon>Nannocystales</taxon>
        <taxon>Nannocystaceae</taxon>
        <taxon>Enhygromyxa</taxon>
    </lineage>
</organism>
<dbReference type="AlphaFoldDB" id="A0A0C1ZW07"/>
<dbReference type="EMBL" id="JMCC02000059">
    <property type="protein sequence ID" value="KIG15198.1"/>
    <property type="molecule type" value="Genomic_DNA"/>
</dbReference>
<name>A0A0C1ZW07_9BACT</name>
<comment type="caution">
    <text evidence="3">The sequence shown here is derived from an EMBL/GenBank/DDBJ whole genome shotgun (WGS) entry which is preliminary data.</text>
</comment>
<dbReference type="Proteomes" id="UP000031599">
    <property type="component" value="Unassembled WGS sequence"/>
</dbReference>